<keyword evidence="5" id="KW-1185">Reference proteome</keyword>
<dbReference type="PANTHER" id="PTHR43084:SF1">
    <property type="entry name" value="PERSULFIDE DIOXYGENASE ETHE1, MITOCHONDRIAL"/>
    <property type="match status" value="1"/>
</dbReference>
<evidence type="ECO:0000313" key="4">
    <source>
        <dbReference type="EMBL" id="CCK80714.1"/>
    </source>
</evidence>
<dbReference type="InterPro" id="IPR001279">
    <property type="entry name" value="Metallo-B-lactamas"/>
</dbReference>
<dbReference type="CDD" id="cd00158">
    <property type="entry name" value="RHOD"/>
    <property type="match status" value="2"/>
</dbReference>
<dbReference type="EMBL" id="FO203503">
    <property type="protein sequence ID" value="CCK80714.1"/>
    <property type="molecule type" value="Genomic_DNA"/>
</dbReference>
<dbReference type="AlphaFoldDB" id="K0N9R5"/>
<dbReference type="GO" id="GO:0070813">
    <property type="term" value="P:hydrogen sulfide metabolic process"/>
    <property type="evidence" value="ECO:0007669"/>
    <property type="project" value="TreeGrafter"/>
</dbReference>
<proteinExistence type="predicted"/>
<dbReference type="InterPro" id="IPR036873">
    <property type="entry name" value="Rhodanese-like_dom_sf"/>
</dbReference>
<dbReference type="SMART" id="SM00849">
    <property type="entry name" value="Lactamase_B"/>
    <property type="match status" value="1"/>
</dbReference>
<name>K0N9R5_DESTT</name>
<keyword evidence="1" id="KW-0479">Metal-binding</keyword>
<dbReference type="KEGG" id="dto:TOL2_C25550"/>
<evidence type="ECO:0000259" key="3">
    <source>
        <dbReference type="PROSITE" id="PS50206"/>
    </source>
</evidence>
<accession>K0N9R5</accession>
<feature type="domain" description="Rhodanese" evidence="3">
    <location>
        <begin position="299"/>
        <end position="385"/>
    </location>
</feature>
<dbReference type="InterPro" id="IPR044528">
    <property type="entry name" value="POD-like_MBL-fold"/>
</dbReference>
<feature type="compositionally biased region" description="Pro residues" evidence="2">
    <location>
        <begin position="628"/>
        <end position="640"/>
    </location>
</feature>
<organism evidence="4 5">
    <name type="scientific">Desulfobacula toluolica (strain DSM 7467 / Tol2)</name>
    <dbReference type="NCBI Taxonomy" id="651182"/>
    <lineage>
        <taxon>Bacteria</taxon>
        <taxon>Pseudomonadati</taxon>
        <taxon>Thermodesulfobacteriota</taxon>
        <taxon>Desulfobacteria</taxon>
        <taxon>Desulfobacterales</taxon>
        <taxon>Desulfobacteraceae</taxon>
        <taxon>Desulfobacula</taxon>
    </lineage>
</organism>
<dbReference type="Gene3D" id="3.60.15.10">
    <property type="entry name" value="Ribonuclease Z/Hydroxyacylglutathione hydrolase-like"/>
    <property type="match status" value="1"/>
</dbReference>
<feature type="domain" description="Rhodanese" evidence="3">
    <location>
        <begin position="400"/>
        <end position="488"/>
    </location>
</feature>
<feature type="domain" description="Rhodanese" evidence="3">
    <location>
        <begin position="524"/>
        <end position="608"/>
    </location>
</feature>
<dbReference type="PANTHER" id="PTHR43084">
    <property type="entry name" value="PERSULFIDE DIOXYGENASE ETHE1"/>
    <property type="match status" value="1"/>
</dbReference>
<gene>
    <name evidence="4" type="ordered locus">TOL2_C25550</name>
</gene>
<dbReference type="GO" id="GO:0006749">
    <property type="term" value="P:glutathione metabolic process"/>
    <property type="evidence" value="ECO:0007669"/>
    <property type="project" value="InterPro"/>
</dbReference>
<dbReference type="Pfam" id="PF00753">
    <property type="entry name" value="Lactamase_B"/>
    <property type="match status" value="1"/>
</dbReference>
<dbReference type="SUPFAM" id="SSF56281">
    <property type="entry name" value="Metallo-hydrolase/oxidoreductase"/>
    <property type="match status" value="1"/>
</dbReference>
<feature type="region of interest" description="Disordered" evidence="2">
    <location>
        <begin position="620"/>
        <end position="657"/>
    </location>
</feature>
<dbReference type="InterPro" id="IPR001763">
    <property type="entry name" value="Rhodanese-like_dom"/>
</dbReference>
<dbReference type="GO" id="GO:0046872">
    <property type="term" value="F:metal ion binding"/>
    <property type="evidence" value="ECO:0007669"/>
    <property type="project" value="UniProtKB-KW"/>
</dbReference>
<dbReference type="GO" id="GO:0050313">
    <property type="term" value="F:sulfur dioxygenase activity"/>
    <property type="evidence" value="ECO:0007669"/>
    <property type="project" value="InterPro"/>
</dbReference>
<dbReference type="PROSITE" id="PS50206">
    <property type="entry name" value="RHODANESE_3"/>
    <property type="match status" value="3"/>
</dbReference>
<dbReference type="CDD" id="cd07724">
    <property type="entry name" value="POD-like_MBL-fold"/>
    <property type="match status" value="1"/>
</dbReference>
<dbReference type="HOGENOM" id="CLU_030571_7_1_7"/>
<dbReference type="Pfam" id="PF00581">
    <property type="entry name" value="Rhodanese"/>
    <property type="match status" value="3"/>
</dbReference>
<dbReference type="SUPFAM" id="SSF52821">
    <property type="entry name" value="Rhodanese/Cell cycle control phosphatase"/>
    <property type="match status" value="3"/>
</dbReference>
<dbReference type="InterPro" id="IPR036866">
    <property type="entry name" value="RibonucZ/Hydroxyglut_hydro"/>
</dbReference>
<reference evidence="4 5" key="1">
    <citation type="journal article" date="2013" name="Environ. Microbiol.">
        <title>Complete genome, catabolic sub-proteomes and key-metabolites of Desulfobacula toluolica Tol2, a marine, aromatic compound-degrading, sulfate-reducing bacterium.</title>
        <authorList>
            <person name="Wohlbrand L."/>
            <person name="Jacob J.H."/>
            <person name="Kube M."/>
            <person name="Mussmann M."/>
            <person name="Jarling R."/>
            <person name="Beck A."/>
            <person name="Amann R."/>
            <person name="Wilkes H."/>
            <person name="Reinhardt R."/>
            <person name="Rabus R."/>
        </authorList>
    </citation>
    <scope>NUCLEOTIDE SEQUENCE [LARGE SCALE GENOMIC DNA]</scope>
    <source>
        <strain evidence="5">DSM 7467 / Tol2</strain>
    </source>
</reference>
<evidence type="ECO:0000313" key="5">
    <source>
        <dbReference type="Proteomes" id="UP000007347"/>
    </source>
</evidence>
<evidence type="ECO:0000256" key="1">
    <source>
        <dbReference type="ARBA" id="ARBA00022723"/>
    </source>
</evidence>
<dbReference type="STRING" id="651182.TOL2_C25550"/>
<evidence type="ECO:0000256" key="2">
    <source>
        <dbReference type="SAM" id="MobiDB-lite"/>
    </source>
</evidence>
<dbReference type="FunFam" id="3.60.15.10:FF:000030">
    <property type="entry name" value="Metallo-beta-lactamase family protein"/>
    <property type="match status" value="1"/>
</dbReference>
<dbReference type="Proteomes" id="UP000007347">
    <property type="component" value="Chromosome"/>
</dbReference>
<dbReference type="SMART" id="SM00450">
    <property type="entry name" value="RHOD"/>
    <property type="match status" value="3"/>
</dbReference>
<sequence length="657" mass="71400">MGTQSFAGDIKDSESASHSDAAADYDIVDTYAYPGFKIIQFNLAVLSHYSYMLISEKHALVVDPGRDIFKYLEITQKENSKIKGILLTHSHADFVAGHMELAKIAGCPVFISTRADAGYPHTPLKEGSTFTVGNAVLEVLETPGHTLDSTTSIVYSTRDGKKAEAVFTGDTLFVGSIGRPDLMGGTISAATLASMAFDTWQQKLSKIDDHVAIYPAHGAGSLCGAHLSDDPFSTIGRERQTNHYLKYSSRSEFIAAVLEGLPEAPQYFKHNAALNKKGPELINWQPPAGTITPDIKLTKPANTCVVDIRDADLYAKGHIPNSINIALRGRFETWVGIMVPWDSPLVLTGSREELDEASYRLNRVGYKARAMLFDAWVSASLPLKTVDLMEPAALYDAMKAGNAPIIVDVRLPTEWMGLRIGQVINMPLNHLAQLSSKLDPSEPVVAVCNSAYRSSLALGILEREGFAKVTSLKGGSQAWIDAGYPVFSYETGKNPAVTEAIVKKEIKLPGRISPDELKSLIMDLPGTFDLVDIRPASFFSDFHLPQSVNADLADLLSNPAYLVGTGPLIIVDRDGTLSMMAAGMLFQKTKREIKALRGGLEAYWSESYFHEMGLEKPVFPEQKTAPAALPPVMTPTPQPAAPVMQTPEKPKKKSAGC</sequence>
<protein>
    <submittedName>
        <fullName evidence="4">Beta-lactamase and rhodanese domain protein</fullName>
    </submittedName>
</protein>
<dbReference type="Gene3D" id="3.40.250.10">
    <property type="entry name" value="Rhodanese-like domain"/>
    <property type="match status" value="3"/>
</dbReference>
<dbReference type="InterPro" id="IPR051682">
    <property type="entry name" value="Mito_Persulfide_Diox"/>
</dbReference>